<dbReference type="PANTHER" id="PTHR18945">
    <property type="entry name" value="NEUROTRANSMITTER GATED ION CHANNEL"/>
    <property type="match status" value="1"/>
</dbReference>
<dbReference type="Proteomes" id="UP000887540">
    <property type="component" value="Unplaced"/>
</dbReference>
<organism evidence="3 4">
    <name type="scientific">Acrobeloides nanus</name>
    <dbReference type="NCBI Taxonomy" id="290746"/>
    <lineage>
        <taxon>Eukaryota</taxon>
        <taxon>Metazoa</taxon>
        <taxon>Ecdysozoa</taxon>
        <taxon>Nematoda</taxon>
        <taxon>Chromadorea</taxon>
        <taxon>Rhabditida</taxon>
        <taxon>Tylenchina</taxon>
        <taxon>Cephalobomorpha</taxon>
        <taxon>Cephaloboidea</taxon>
        <taxon>Cephalobidae</taxon>
        <taxon>Acrobeloides</taxon>
    </lineage>
</organism>
<dbReference type="InterPro" id="IPR036734">
    <property type="entry name" value="Neur_chan_lig-bd_sf"/>
</dbReference>
<sequence length="221" mass="25946">MGRPHYGRFWWFIFLTFLSIFHGSALVDQNRQIEQSILKDYNKRHRPVKSDSKQMTIPVFLMINHVEKVDELEQTMLLHGLLWATWEDEYLRWEPSKFNNTNMISIESWKIWQPSFALYNSAKSNGWYLHMQGVPATVMYSGKVYSSGSFSFHVTCLFDYTDYPYDIQECPIVIADWIYDLSKVNLSNPLKSDSKPIIRLTFDPIRNESKKHVAGSENACI</sequence>
<evidence type="ECO:0000313" key="3">
    <source>
        <dbReference type="Proteomes" id="UP000887540"/>
    </source>
</evidence>
<dbReference type="Gene3D" id="2.70.170.10">
    <property type="entry name" value="Neurotransmitter-gated ion-channel ligand-binding domain"/>
    <property type="match status" value="1"/>
</dbReference>
<dbReference type="GO" id="GO:0016020">
    <property type="term" value="C:membrane"/>
    <property type="evidence" value="ECO:0007669"/>
    <property type="project" value="InterPro"/>
</dbReference>
<proteinExistence type="predicted"/>
<dbReference type="WBParaSite" id="ACRNAN_scaffold2390.g16996.t1">
    <property type="protein sequence ID" value="ACRNAN_scaffold2390.g16996.t1"/>
    <property type="gene ID" value="ACRNAN_scaffold2390.g16996"/>
</dbReference>
<dbReference type="InterPro" id="IPR006202">
    <property type="entry name" value="Neur_chan_lig-bd"/>
</dbReference>
<dbReference type="SUPFAM" id="SSF63712">
    <property type="entry name" value="Nicotinic receptor ligand binding domain-like"/>
    <property type="match status" value="1"/>
</dbReference>
<feature type="domain" description="Neurotransmitter-gated ion-channel ligand-binding" evidence="2">
    <location>
        <begin position="32"/>
        <end position="189"/>
    </location>
</feature>
<feature type="signal peptide" evidence="1">
    <location>
        <begin position="1"/>
        <end position="25"/>
    </location>
</feature>
<dbReference type="GO" id="GO:0004888">
    <property type="term" value="F:transmembrane signaling receptor activity"/>
    <property type="evidence" value="ECO:0007669"/>
    <property type="project" value="InterPro"/>
</dbReference>
<dbReference type="InterPro" id="IPR006201">
    <property type="entry name" value="Neur_channel"/>
</dbReference>
<protein>
    <submittedName>
        <fullName evidence="4">Neurotransmitter-gated ion-channel ligand-binding domain-containing protein</fullName>
    </submittedName>
</protein>
<evidence type="ECO:0000256" key="1">
    <source>
        <dbReference type="SAM" id="SignalP"/>
    </source>
</evidence>
<dbReference type="FunFam" id="2.70.170.10:FF:000028">
    <property type="entry name" value="AcetylCholine Receptor"/>
    <property type="match status" value="1"/>
</dbReference>
<keyword evidence="1" id="KW-0732">Signal</keyword>
<reference evidence="4" key="1">
    <citation type="submission" date="2022-11" db="UniProtKB">
        <authorList>
            <consortium name="WormBaseParasite"/>
        </authorList>
    </citation>
    <scope>IDENTIFICATION</scope>
</reference>
<feature type="chain" id="PRO_5036953384" evidence="1">
    <location>
        <begin position="26"/>
        <end position="221"/>
    </location>
</feature>
<accession>A0A914DEG3</accession>
<evidence type="ECO:0000259" key="2">
    <source>
        <dbReference type="Pfam" id="PF02931"/>
    </source>
</evidence>
<dbReference type="CDD" id="cd18989">
    <property type="entry name" value="LGIC_ECD_cation"/>
    <property type="match status" value="1"/>
</dbReference>
<evidence type="ECO:0000313" key="4">
    <source>
        <dbReference type="WBParaSite" id="ACRNAN_scaffold2390.g16996.t1"/>
    </source>
</evidence>
<dbReference type="AlphaFoldDB" id="A0A914DEG3"/>
<dbReference type="GO" id="GO:0005230">
    <property type="term" value="F:extracellular ligand-gated monoatomic ion channel activity"/>
    <property type="evidence" value="ECO:0007669"/>
    <property type="project" value="InterPro"/>
</dbReference>
<dbReference type="Pfam" id="PF02931">
    <property type="entry name" value="Neur_chan_LBD"/>
    <property type="match status" value="1"/>
</dbReference>
<name>A0A914DEG3_9BILA</name>
<keyword evidence="3" id="KW-1185">Reference proteome</keyword>